<feature type="transmembrane region" description="Helical" evidence="4">
    <location>
        <begin position="325"/>
        <end position="353"/>
    </location>
</feature>
<evidence type="ECO:0000313" key="6">
    <source>
        <dbReference type="Proteomes" id="UP000567186"/>
    </source>
</evidence>
<dbReference type="OrthoDB" id="396512at2"/>
<dbReference type="Proteomes" id="UP000567186">
    <property type="component" value="Unassembled WGS sequence"/>
</dbReference>
<evidence type="ECO:0000313" key="5">
    <source>
        <dbReference type="EMBL" id="NMT63840.1"/>
    </source>
</evidence>
<dbReference type="RefSeq" id="WP_135955008.1">
    <property type="nucleotide sequence ID" value="NZ_JABCKY010000002.1"/>
</dbReference>
<keyword evidence="6" id="KW-1185">Reference proteome</keyword>
<dbReference type="Gene3D" id="3.90.550.10">
    <property type="entry name" value="Spore Coat Polysaccharide Biosynthesis Protein SpsA, Chain A"/>
    <property type="match status" value="1"/>
</dbReference>
<keyword evidence="2" id="KW-0328">Glycosyltransferase</keyword>
<keyword evidence="4" id="KW-0472">Membrane</keyword>
<dbReference type="Pfam" id="PF13641">
    <property type="entry name" value="Glyco_tranf_2_3"/>
    <property type="match status" value="1"/>
</dbReference>
<evidence type="ECO:0000256" key="1">
    <source>
        <dbReference type="ARBA" id="ARBA00006739"/>
    </source>
</evidence>
<dbReference type="AlphaFoldDB" id="A0A7Y0RCR9"/>
<sequence length="443" mass="50448">MLELLQAQFVSLIAGIGSSEGLTDLFLMLFPFFLLAELPLNLFILTGVIRWYLRQLSATPVSATYRPRVSCIITCYNEGRDVEKTLRTLCEQLYPGEIELIPVVDGASINQDTMQVVRDFQVDPRIHSRRFLRPIAKWQRGGRVSSLNAGLQAATGEIVFALDGDTSFDNNVVSAMVRHFEDPNVPAVSGCLRVRNTWTSFTTAMQALEYFLSIHVSKVGLSEWNTVNNVSGAFGAFRRSFLVHIGGWDTHTAEDLDTTLRIKSYFGRRPLRIPFEPRAVAHTDVPTTLKSFFMQRLRWDGDLFFLYIRKHAHSMNPRMMGFPNFLMILAGGLFFQLVLPFLIVGYTVAGLILLSTEAIFFLFTLIYIVYLLVTVIFYVAGLLMVSDRPKEDLKFALLLPVFPLFMFLLRCWSVVCTLNEILRRGHEETAMAPWWVLKRGKKF</sequence>
<dbReference type="SUPFAM" id="SSF53448">
    <property type="entry name" value="Nucleotide-diphospho-sugar transferases"/>
    <property type="match status" value="1"/>
</dbReference>
<dbReference type="GO" id="GO:0016757">
    <property type="term" value="F:glycosyltransferase activity"/>
    <property type="evidence" value="ECO:0007669"/>
    <property type="project" value="UniProtKB-KW"/>
</dbReference>
<comment type="caution">
    <text evidence="5">The sequence shown here is derived from an EMBL/GenBank/DDBJ whole genome shotgun (WGS) entry which is preliminary data.</text>
</comment>
<protein>
    <submittedName>
        <fullName evidence="5">Glycosyltransferase</fullName>
    </submittedName>
</protein>
<proteinExistence type="inferred from homology"/>
<keyword evidence="4" id="KW-1133">Transmembrane helix</keyword>
<feature type="transmembrane region" description="Helical" evidence="4">
    <location>
        <begin position="395"/>
        <end position="415"/>
    </location>
</feature>
<keyword evidence="4" id="KW-0812">Transmembrane</keyword>
<dbReference type="PANTHER" id="PTHR43630">
    <property type="entry name" value="POLY-BETA-1,6-N-ACETYL-D-GLUCOSAMINE SYNTHASE"/>
    <property type="match status" value="1"/>
</dbReference>
<organism evidence="5 6">
    <name type="scientific">Marinobacter orientalis</name>
    <dbReference type="NCBI Taxonomy" id="1928859"/>
    <lineage>
        <taxon>Bacteria</taxon>
        <taxon>Pseudomonadati</taxon>
        <taxon>Pseudomonadota</taxon>
        <taxon>Gammaproteobacteria</taxon>
        <taxon>Pseudomonadales</taxon>
        <taxon>Marinobacteraceae</taxon>
        <taxon>Marinobacter</taxon>
    </lineage>
</organism>
<name>A0A7Y0RCR9_9GAMM</name>
<reference evidence="5 6" key="1">
    <citation type="submission" date="2020-04" db="EMBL/GenBank/DDBJ databases">
        <title>Marinobacter oceani sp. nov., isolated from marine solar saltern.</title>
        <authorList>
            <person name="Chen X.-Y."/>
        </authorList>
    </citation>
    <scope>NUCLEOTIDE SEQUENCE [LARGE SCALE GENOMIC DNA]</scope>
    <source>
        <strain evidence="5 6">W62</strain>
    </source>
</reference>
<comment type="similarity">
    <text evidence="1">Belongs to the glycosyltransferase 2 family.</text>
</comment>
<evidence type="ECO:0000256" key="4">
    <source>
        <dbReference type="SAM" id="Phobius"/>
    </source>
</evidence>
<dbReference type="CDD" id="cd06423">
    <property type="entry name" value="CESA_like"/>
    <property type="match status" value="1"/>
</dbReference>
<feature type="transmembrane region" description="Helical" evidence="4">
    <location>
        <begin position="359"/>
        <end position="383"/>
    </location>
</feature>
<dbReference type="PANTHER" id="PTHR43630:SF1">
    <property type="entry name" value="POLY-BETA-1,6-N-ACETYL-D-GLUCOSAMINE SYNTHASE"/>
    <property type="match status" value="1"/>
</dbReference>
<dbReference type="EMBL" id="JABCKY010000002">
    <property type="protein sequence ID" value="NMT63840.1"/>
    <property type="molecule type" value="Genomic_DNA"/>
</dbReference>
<keyword evidence="3 5" id="KW-0808">Transferase</keyword>
<evidence type="ECO:0000256" key="3">
    <source>
        <dbReference type="ARBA" id="ARBA00022679"/>
    </source>
</evidence>
<accession>A0A7Y0RCR9</accession>
<dbReference type="InterPro" id="IPR029044">
    <property type="entry name" value="Nucleotide-diphossugar_trans"/>
</dbReference>
<evidence type="ECO:0000256" key="2">
    <source>
        <dbReference type="ARBA" id="ARBA00022676"/>
    </source>
</evidence>
<gene>
    <name evidence="5" type="ORF">HIU99_09530</name>
</gene>